<name>A0A8H4PWK8_9HYPO</name>
<proteinExistence type="predicted"/>
<feature type="compositionally biased region" description="Basic and acidic residues" evidence="1">
    <location>
        <begin position="53"/>
        <end position="63"/>
    </location>
</feature>
<reference evidence="3 4" key="1">
    <citation type="journal article" date="2020" name="Genome Biol. Evol.">
        <title>A new high-quality draft genome assembly of the Chinese cordyceps Ophiocordyceps sinensis.</title>
        <authorList>
            <person name="Shu R."/>
            <person name="Zhang J."/>
            <person name="Meng Q."/>
            <person name="Zhang H."/>
            <person name="Zhou G."/>
            <person name="Li M."/>
            <person name="Wu P."/>
            <person name="Zhao Y."/>
            <person name="Chen C."/>
            <person name="Qin Q."/>
        </authorList>
    </citation>
    <scope>NUCLEOTIDE SEQUENCE [LARGE SCALE GENOMIC DNA]</scope>
    <source>
        <strain evidence="3 4">IOZ07</strain>
    </source>
</reference>
<sequence length="197" mass="21841">MLPQIVPYLVLVSTVLASTYKSQTSGAIETSHDPQRPHEARRYGSHMSSQPQRSDEDSDKSHDKHTTAYLAHFSYMAEEFERPSNVMAYLCNKYVGSIPVMTVPATGPAHATLPLDEAIRACKRSGITADELGDDMSVSITTAGGRDIPLAELKSMTMELETLEVIPSSSLDRFPEIRSRHRARANLKQHYPEESGH</sequence>
<evidence type="ECO:0000313" key="4">
    <source>
        <dbReference type="Proteomes" id="UP000557566"/>
    </source>
</evidence>
<dbReference type="Proteomes" id="UP000557566">
    <property type="component" value="Unassembled WGS sequence"/>
</dbReference>
<gene>
    <name evidence="3" type="ORF">G6O67_001037</name>
</gene>
<keyword evidence="2" id="KW-0732">Signal</keyword>
<evidence type="ECO:0000256" key="1">
    <source>
        <dbReference type="SAM" id="MobiDB-lite"/>
    </source>
</evidence>
<keyword evidence="4" id="KW-1185">Reference proteome</keyword>
<organism evidence="3 4">
    <name type="scientific">Ophiocordyceps sinensis</name>
    <dbReference type="NCBI Taxonomy" id="72228"/>
    <lineage>
        <taxon>Eukaryota</taxon>
        <taxon>Fungi</taxon>
        <taxon>Dikarya</taxon>
        <taxon>Ascomycota</taxon>
        <taxon>Pezizomycotina</taxon>
        <taxon>Sordariomycetes</taxon>
        <taxon>Hypocreomycetidae</taxon>
        <taxon>Hypocreales</taxon>
        <taxon>Ophiocordycipitaceae</taxon>
        <taxon>Ophiocordyceps</taxon>
    </lineage>
</organism>
<comment type="caution">
    <text evidence="3">The sequence shown here is derived from an EMBL/GenBank/DDBJ whole genome shotgun (WGS) entry which is preliminary data.</text>
</comment>
<feature type="signal peptide" evidence="2">
    <location>
        <begin position="1"/>
        <end position="17"/>
    </location>
</feature>
<dbReference type="EMBL" id="JAAVMX010000002">
    <property type="protein sequence ID" value="KAF4511829.1"/>
    <property type="molecule type" value="Genomic_DNA"/>
</dbReference>
<dbReference type="OrthoDB" id="10545389at2759"/>
<accession>A0A8H4PWK8</accession>
<feature type="compositionally biased region" description="Basic and acidic residues" evidence="1">
    <location>
        <begin position="30"/>
        <end position="42"/>
    </location>
</feature>
<dbReference type="AlphaFoldDB" id="A0A8H4PWK8"/>
<feature type="region of interest" description="Disordered" evidence="1">
    <location>
        <begin position="22"/>
        <end position="63"/>
    </location>
</feature>
<evidence type="ECO:0000313" key="3">
    <source>
        <dbReference type="EMBL" id="KAF4511829.1"/>
    </source>
</evidence>
<feature type="chain" id="PRO_5034655476" evidence="2">
    <location>
        <begin position="18"/>
        <end position="197"/>
    </location>
</feature>
<evidence type="ECO:0000256" key="2">
    <source>
        <dbReference type="SAM" id="SignalP"/>
    </source>
</evidence>
<protein>
    <submittedName>
        <fullName evidence="3">Uncharacterized protein</fullName>
    </submittedName>
</protein>